<dbReference type="Gene3D" id="1.10.10.10">
    <property type="entry name" value="Winged helix-like DNA-binding domain superfamily/Winged helix DNA-binding domain"/>
    <property type="match status" value="1"/>
</dbReference>
<dbReference type="GO" id="GO:0045892">
    <property type="term" value="P:negative regulation of DNA-templated transcription"/>
    <property type="evidence" value="ECO:0007669"/>
    <property type="project" value="TreeGrafter"/>
</dbReference>
<dbReference type="EMBL" id="LJCR01000670">
    <property type="protein sequence ID" value="KPV52069.1"/>
    <property type="molecule type" value="Genomic_DNA"/>
</dbReference>
<dbReference type="SUPFAM" id="SSF55781">
    <property type="entry name" value="GAF domain-like"/>
    <property type="match status" value="1"/>
</dbReference>
<evidence type="ECO:0000256" key="2">
    <source>
        <dbReference type="ARBA" id="ARBA00023125"/>
    </source>
</evidence>
<keyword evidence="1" id="KW-0805">Transcription regulation</keyword>
<evidence type="ECO:0000259" key="4">
    <source>
        <dbReference type="PROSITE" id="PS51077"/>
    </source>
</evidence>
<evidence type="ECO:0000313" key="7">
    <source>
        <dbReference type="Proteomes" id="UP000050509"/>
    </source>
</evidence>
<dbReference type="GO" id="GO:0003700">
    <property type="term" value="F:DNA-binding transcription factor activity"/>
    <property type="evidence" value="ECO:0007669"/>
    <property type="project" value="TreeGrafter"/>
</dbReference>
<dbReference type="PROSITE" id="PS51078">
    <property type="entry name" value="ICLR_ED"/>
    <property type="match status" value="1"/>
</dbReference>
<gene>
    <name evidence="6" type="ORF">SE17_17650</name>
</gene>
<dbReference type="Proteomes" id="UP000050509">
    <property type="component" value="Unassembled WGS sequence"/>
</dbReference>
<dbReference type="InterPro" id="IPR036388">
    <property type="entry name" value="WH-like_DNA-bd_sf"/>
</dbReference>
<name>A0A0N8PS91_9CHLR</name>
<keyword evidence="3" id="KW-0804">Transcription</keyword>
<dbReference type="InterPro" id="IPR014757">
    <property type="entry name" value="Tscrpt_reg_IclR_C"/>
</dbReference>
<dbReference type="Pfam" id="PF01614">
    <property type="entry name" value="IclR_C"/>
    <property type="match status" value="1"/>
</dbReference>
<dbReference type="InterPro" id="IPR005471">
    <property type="entry name" value="Tscrpt_reg_IclR_N"/>
</dbReference>
<dbReference type="InterPro" id="IPR029016">
    <property type="entry name" value="GAF-like_dom_sf"/>
</dbReference>
<evidence type="ECO:0000313" key="6">
    <source>
        <dbReference type="EMBL" id="KPV52069.1"/>
    </source>
</evidence>
<dbReference type="InterPro" id="IPR036390">
    <property type="entry name" value="WH_DNA-bd_sf"/>
</dbReference>
<dbReference type="Pfam" id="PF09339">
    <property type="entry name" value="HTH_IclR"/>
    <property type="match status" value="1"/>
</dbReference>
<accession>A0A0N8PS91</accession>
<dbReference type="GO" id="GO:0003677">
    <property type="term" value="F:DNA binding"/>
    <property type="evidence" value="ECO:0007669"/>
    <property type="project" value="UniProtKB-KW"/>
</dbReference>
<evidence type="ECO:0000256" key="1">
    <source>
        <dbReference type="ARBA" id="ARBA00023015"/>
    </source>
</evidence>
<keyword evidence="2" id="KW-0238">DNA-binding</keyword>
<dbReference type="PANTHER" id="PTHR30136:SF24">
    <property type="entry name" value="HTH-TYPE TRANSCRIPTIONAL REPRESSOR ALLR"/>
    <property type="match status" value="1"/>
</dbReference>
<dbReference type="PROSITE" id="PS51077">
    <property type="entry name" value="HTH_ICLR"/>
    <property type="match status" value="1"/>
</dbReference>
<comment type="caution">
    <text evidence="6">The sequence shown here is derived from an EMBL/GenBank/DDBJ whole genome shotgun (WGS) entry which is preliminary data.</text>
</comment>
<evidence type="ECO:0000256" key="3">
    <source>
        <dbReference type="ARBA" id="ARBA00023163"/>
    </source>
</evidence>
<dbReference type="InterPro" id="IPR011991">
    <property type="entry name" value="ArsR-like_HTH"/>
</dbReference>
<proteinExistence type="predicted"/>
<dbReference type="SUPFAM" id="SSF46785">
    <property type="entry name" value="Winged helix' DNA-binding domain"/>
    <property type="match status" value="1"/>
</dbReference>
<keyword evidence="7" id="KW-1185">Reference proteome</keyword>
<protein>
    <recommendedName>
        <fullName evidence="8">IclR family transcriptional regulator</fullName>
    </recommendedName>
</protein>
<sequence>MPAERAGSSGLRRDIDLLQALAGDEALQRGGLGVVRLAELVQREKSQVSRALRALEKVGLVERDPVTREYRLGWQLFGLAARVGDMRLLQSAPPIMRALVDELGESVHLCVLQANQVLTVLTEAPVHAFRATGWVGRTFPAYCSSSGRALLIDYTLDELARRFLHTTFEPYGPVQLVHSVADLFQQVQIARRAGYAAVCEEFEAELVGVSAPVRDFRGRIVASLNISAPKFRLHDKLDLAGRAAASYAAQISARMGSVRAADI</sequence>
<reference evidence="6 7" key="1">
    <citation type="submission" date="2015-09" db="EMBL/GenBank/DDBJ databases">
        <title>Draft genome sequence of Kouleothrix aurantiaca JCM 19913.</title>
        <authorList>
            <person name="Hemp J."/>
        </authorList>
    </citation>
    <scope>NUCLEOTIDE SEQUENCE [LARGE SCALE GENOMIC DNA]</scope>
    <source>
        <strain evidence="6 7">COM-B</strain>
    </source>
</reference>
<dbReference type="AlphaFoldDB" id="A0A0N8PS91"/>
<dbReference type="Gene3D" id="3.30.450.40">
    <property type="match status" value="1"/>
</dbReference>
<dbReference type="SMART" id="SM00346">
    <property type="entry name" value="HTH_ICLR"/>
    <property type="match status" value="1"/>
</dbReference>
<feature type="domain" description="HTH iclR-type" evidence="4">
    <location>
        <begin position="8"/>
        <end position="74"/>
    </location>
</feature>
<dbReference type="PANTHER" id="PTHR30136">
    <property type="entry name" value="HELIX-TURN-HELIX TRANSCRIPTIONAL REGULATOR, ICLR FAMILY"/>
    <property type="match status" value="1"/>
</dbReference>
<feature type="domain" description="IclR-ED" evidence="5">
    <location>
        <begin position="75"/>
        <end position="257"/>
    </location>
</feature>
<organism evidence="6 7">
    <name type="scientific">Kouleothrix aurantiaca</name>
    <dbReference type="NCBI Taxonomy" id="186479"/>
    <lineage>
        <taxon>Bacteria</taxon>
        <taxon>Bacillati</taxon>
        <taxon>Chloroflexota</taxon>
        <taxon>Chloroflexia</taxon>
        <taxon>Chloroflexales</taxon>
        <taxon>Roseiflexineae</taxon>
        <taxon>Roseiflexaceae</taxon>
        <taxon>Kouleothrix</taxon>
    </lineage>
</organism>
<dbReference type="InterPro" id="IPR050707">
    <property type="entry name" value="HTH_MetabolicPath_Reg"/>
</dbReference>
<evidence type="ECO:0000259" key="5">
    <source>
        <dbReference type="PROSITE" id="PS51078"/>
    </source>
</evidence>
<evidence type="ECO:0008006" key="8">
    <source>
        <dbReference type="Google" id="ProtNLM"/>
    </source>
</evidence>
<dbReference type="CDD" id="cd00090">
    <property type="entry name" value="HTH_ARSR"/>
    <property type="match status" value="1"/>
</dbReference>